<keyword evidence="2" id="KW-0269">Exonuclease</keyword>
<evidence type="ECO:0000313" key="2">
    <source>
        <dbReference type="EMBL" id="CAB4166056.1"/>
    </source>
</evidence>
<protein>
    <submittedName>
        <fullName evidence="2">Exonuclease</fullName>
    </submittedName>
</protein>
<keyword evidence="2" id="KW-0540">Nuclease</keyword>
<dbReference type="InterPro" id="IPR020045">
    <property type="entry name" value="DNA_polI_H3TH"/>
</dbReference>
<reference evidence="2" key="1">
    <citation type="submission" date="2020-04" db="EMBL/GenBank/DDBJ databases">
        <authorList>
            <person name="Chiriac C."/>
            <person name="Salcher M."/>
            <person name="Ghai R."/>
            <person name="Kavagutti S V."/>
        </authorList>
    </citation>
    <scope>NUCLEOTIDE SEQUENCE</scope>
</reference>
<accession>A0A6J5P7Q6</accession>
<organism evidence="2">
    <name type="scientific">uncultured Caudovirales phage</name>
    <dbReference type="NCBI Taxonomy" id="2100421"/>
    <lineage>
        <taxon>Viruses</taxon>
        <taxon>Duplodnaviria</taxon>
        <taxon>Heunggongvirae</taxon>
        <taxon>Uroviricota</taxon>
        <taxon>Caudoviricetes</taxon>
        <taxon>Peduoviridae</taxon>
        <taxon>Maltschvirus</taxon>
        <taxon>Maltschvirus maltsch</taxon>
    </lineage>
</organism>
<name>A0A6J5P7Q6_9CAUD</name>
<dbReference type="Pfam" id="PF01367">
    <property type="entry name" value="5_3_exonuc"/>
    <property type="match status" value="1"/>
</dbReference>
<dbReference type="Gene3D" id="1.10.150.20">
    <property type="entry name" value="5' to 3' exonuclease, C-terminal subdomain"/>
    <property type="match status" value="1"/>
</dbReference>
<dbReference type="Gene3D" id="3.40.50.1010">
    <property type="entry name" value="5'-nuclease"/>
    <property type="match status" value="1"/>
</dbReference>
<evidence type="ECO:0000259" key="1">
    <source>
        <dbReference type="Pfam" id="PF01367"/>
    </source>
</evidence>
<gene>
    <name evidence="2" type="ORF">UFOVP837_4</name>
</gene>
<sequence length="225" mass="26128">MIALVDGDIIAYTVAAGCEDYDEKTALSKCSEYLEDLVFIHADCSDAEGFLTGYENFRISIAKTKPYKGTRTQDKPKHLTLLRDYLTTAWKFSVEQYQEADDALGIAAYSMEPEDYIICTTDKDLNMIRGWHYNMRKNEKFWVDEDDTLYNFYTQVLTGDRVDNIPGLHGIGPKKAEKILKGCKTEDQLYEAVLKAYDNNEEYLCEQAQLLWIRRKPNQLWRKPR</sequence>
<dbReference type="SUPFAM" id="SSF47807">
    <property type="entry name" value="5' to 3' exonuclease, C-terminal subdomain"/>
    <property type="match status" value="1"/>
</dbReference>
<dbReference type="EMBL" id="LR796782">
    <property type="protein sequence ID" value="CAB4166056.1"/>
    <property type="molecule type" value="Genomic_DNA"/>
</dbReference>
<keyword evidence="2" id="KW-0378">Hydrolase</keyword>
<dbReference type="InterPro" id="IPR029060">
    <property type="entry name" value="PIN-like_dom_sf"/>
</dbReference>
<dbReference type="GO" id="GO:0004527">
    <property type="term" value="F:exonuclease activity"/>
    <property type="evidence" value="ECO:0007669"/>
    <property type="project" value="UniProtKB-KW"/>
</dbReference>
<dbReference type="InterPro" id="IPR036279">
    <property type="entry name" value="5-3_exonuclease_C_sf"/>
</dbReference>
<feature type="domain" description="5'-3' exonuclease" evidence="1">
    <location>
        <begin position="155"/>
        <end position="209"/>
    </location>
</feature>
<dbReference type="SUPFAM" id="SSF88723">
    <property type="entry name" value="PIN domain-like"/>
    <property type="match status" value="1"/>
</dbReference>
<proteinExistence type="predicted"/>